<dbReference type="InterPro" id="IPR000178">
    <property type="entry name" value="TF_IF2_bacterial-like"/>
</dbReference>
<dbReference type="SUPFAM" id="SSF52156">
    <property type="entry name" value="Initiation factor IF2/eIF5b, domain 3"/>
    <property type="match status" value="1"/>
</dbReference>
<dbReference type="FunFam" id="2.40.30.10:FF:000007">
    <property type="entry name" value="Translation initiation factor IF-2"/>
    <property type="match status" value="1"/>
</dbReference>
<reference evidence="10" key="1">
    <citation type="submission" date="2015-10" db="EMBL/GenBank/DDBJ databases">
        <authorList>
            <person name="Gilbert D.G."/>
        </authorList>
    </citation>
    <scope>NUCLEOTIDE SEQUENCE</scope>
</reference>
<feature type="domain" description="Tr-type G" evidence="9">
    <location>
        <begin position="329"/>
        <end position="498"/>
    </location>
</feature>
<feature type="compositionally biased region" description="Polar residues" evidence="8">
    <location>
        <begin position="59"/>
        <end position="81"/>
    </location>
</feature>
<dbReference type="PANTHER" id="PTHR43381">
    <property type="entry name" value="TRANSLATION INITIATION FACTOR IF-2-RELATED"/>
    <property type="match status" value="1"/>
</dbReference>
<dbReference type="InterPro" id="IPR036925">
    <property type="entry name" value="TIF_IF2_dom3_sf"/>
</dbReference>
<dbReference type="SUPFAM" id="SSF46955">
    <property type="entry name" value="Putative DNA-binding domain"/>
    <property type="match status" value="1"/>
</dbReference>
<evidence type="ECO:0000256" key="3">
    <source>
        <dbReference type="ARBA" id="ARBA00022490"/>
    </source>
</evidence>
<dbReference type="InterPro" id="IPR004161">
    <property type="entry name" value="EFTu-like_2"/>
</dbReference>
<dbReference type="InterPro" id="IPR000795">
    <property type="entry name" value="T_Tr_GTP-bd_dom"/>
</dbReference>
<dbReference type="NCBIfam" id="TIGR00487">
    <property type="entry name" value="IF-2"/>
    <property type="match status" value="1"/>
</dbReference>
<evidence type="ECO:0000259" key="9">
    <source>
        <dbReference type="PROSITE" id="PS51722"/>
    </source>
</evidence>
<dbReference type="InterPro" id="IPR006847">
    <property type="entry name" value="IF2_N"/>
</dbReference>
<dbReference type="Gene3D" id="3.40.50.10050">
    <property type="entry name" value="Translation initiation factor IF- 2, domain 3"/>
    <property type="match status" value="1"/>
</dbReference>
<evidence type="ECO:0000256" key="7">
    <source>
        <dbReference type="ARBA" id="ARBA00023134"/>
    </source>
</evidence>
<feature type="compositionally biased region" description="Basic residues" evidence="8">
    <location>
        <begin position="212"/>
        <end position="222"/>
    </location>
</feature>
<evidence type="ECO:0000256" key="4">
    <source>
        <dbReference type="ARBA" id="ARBA00022540"/>
    </source>
</evidence>
<keyword evidence="6" id="KW-0648">Protein biosynthesis</keyword>
<evidence type="ECO:0000256" key="2">
    <source>
        <dbReference type="ARBA" id="ARBA00007733"/>
    </source>
</evidence>
<dbReference type="CDD" id="cd01887">
    <property type="entry name" value="IF2_eIF5B"/>
    <property type="match status" value="1"/>
</dbReference>
<feature type="region of interest" description="Disordered" evidence="8">
    <location>
        <begin position="57"/>
        <end position="81"/>
    </location>
</feature>
<gene>
    <name evidence="10" type="ORF">MGWOODY_XGa715</name>
</gene>
<dbReference type="FunFam" id="3.40.50.300:FF:000019">
    <property type="entry name" value="Translation initiation factor IF-2"/>
    <property type="match status" value="1"/>
</dbReference>
<dbReference type="CDD" id="cd03702">
    <property type="entry name" value="IF2_mtIF2_II"/>
    <property type="match status" value="1"/>
</dbReference>
<accession>A0A161K1J6</accession>
<dbReference type="CDD" id="cd03692">
    <property type="entry name" value="mtIF2_IVc"/>
    <property type="match status" value="1"/>
</dbReference>
<feature type="compositionally biased region" description="Basic and acidic residues" evidence="8">
    <location>
        <begin position="181"/>
        <end position="193"/>
    </location>
</feature>
<dbReference type="SUPFAM" id="SSF50447">
    <property type="entry name" value="Translation proteins"/>
    <property type="match status" value="2"/>
</dbReference>
<dbReference type="PROSITE" id="PS01176">
    <property type="entry name" value="IF2"/>
    <property type="match status" value="1"/>
</dbReference>
<dbReference type="Gene3D" id="3.40.50.300">
    <property type="entry name" value="P-loop containing nucleotide triphosphate hydrolases"/>
    <property type="match status" value="1"/>
</dbReference>
<dbReference type="InterPro" id="IPR023115">
    <property type="entry name" value="TIF_IF2_dom3"/>
</dbReference>
<dbReference type="InterPro" id="IPR015760">
    <property type="entry name" value="TIF_IF2"/>
</dbReference>
<comment type="similarity">
    <text evidence="2">Belongs to the TRAFAC class translation factor GTPase superfamily. Classic translation factor GTPase family. IF-2 subfamily.</text>
</comment>
<evidence type="ECO:0000256" key="1">
    <source>
        <dbReference type="ARBA" id="ARBA00004496"/>
    </source>
</evidence>
<comment type="subcellular location">
    <subcellularLocation>
        <location evidence="1">Cytoplasm</location>
    </subcellularLocation>
</comment>
<evidence type="ECO:0000256" key="8">
    <source>
        <dbReference type="SAM" id="MobiDB-lite"/>
    </source>
</evidence>
<evidence type="ECO:0000256" key="6">
    <source>
        <dbReference type="ARBA" id="ARBA00022917"/>
    </source>
</evidence>
<dbReference type="NCBIfam" id="TIGR00231">
    <property type="entry name" value="small_GTP"/>
    <property type="match status" value="1"/>
</dbReference>
<dbReference type="Pfam" id="PF08364">
    <property type="entry name" value="IF2_assoc"/>
    <property type="match status" value="1"/>
</dbReference>
<dbReference type="InterPro" id="IPR027417">
    <property type="entry name" value="P-loop_NTPase"/>
</dbReference>
<organism evidence="10">
    <name type="scientific">hydrothermal vent metagenome</name>
    <dbReference type="NCBI Taxonomy" id="652676"/>
    <lineage>
        <taxon>unclassified sequences</taxon>
        <taxon>metagenomes</taxon>
        <taxon>ecological metagenomes</taxon>
    </lineage>
</organism>
<dbReference type="PROSITE" id="PS51722">
    <property type="entry name" value="G_TR_2"/>
    <property type="match status" value="1"/>
</dbReference>
<dbReference type="InterPro" id="IPR009061">
    <property type="entry name" value="DNA-bd_dom_put_sf"/>
</dbReference>
<keyword evidence="5" id="KW-0547">Nucleotide-binding</keyword>
<evidence type="ECO:0000256" key="5">
    <source>
        <dbReference type="ARBA" id="ARBA00022741"/>
    </source>
</evidence>
<dbReference type="EMBL" id="CZRL01000104">
    <property type="protein sequence ID" value="CUS54330.1"/>
    <property type="molecule type" value="Genomic_DNA"/>
</dbReference>
<sequence length="829" mass="89638">MTAVTVKKFAEQIGVSEDRLLQQLKNAGVLDKTIDGDLDDAEKTKLLAYLRGELEPESTESQGSITLNRRTSSVVKQTSRTGGARTIHVELKKRRTYIKRGDLQRQQADARKAVEAEQAARLAAEAEAEAKIKAKAEAQEKADVERKAAEEAEQIQADQELKSSAVEPEVPVPGDVPVPATEHKGAGRREEKPRKKKGRDKASGDQELHLAAGKRGRRKARPVIKPRKLTSATTGQHAFEMPTEPIKKVIDVPETVTVAELSQAMSVKAAEVIKVLMDMGSLVTINQVLDQDTAILVIEEMGHEGQAAAAVDPESVLLTEDTQAYEAHHRAPVVTVMGHVDHGKTSLLDYLRQTKVAAGEAGGITQHIGAYRVSTERGTITFLDTPGHEAFSAMRSRGASVTDLVVLIVAADDGVKPQTVEAINHARTAGVPLIVAINKIDKDDADSERVKQELTAHEVVPEEWGGDILVNEISALTGNGIDALLESVLLQAELLDLKAPVEGPARGTVIEARLDRGRGVVATVLVSSGTLRKGDVLLVGREYGRIRVMTDSAGKVIQKAGPSTPVEVQGLGGVPDSGDEANVVIDERKAREISGYRQGKFKEVKLAKQQKLKLESVFEQMGGGEKTTLNLIIKADVQGSVEALTTTLEDISGDTIGVHVVHGMVGGINESDVNLATASEAMIIAFNVRADATARKMIELEGIDVRYYNVIYNAIDDMRSALTGMMAPILREQAIGLAEVRDVFRVARLGAVAGCRVIEGEVKRNLPVRVLRDNVVIFEGQIDSLRRFKDDVAEVKTGFECGIGVKNYNDIKEGDQIEIYQTVEEKPSL</sequence>
<dbReference type="Pfam" id="PF00009">
    <property type="entry name" value="GTP_EFTU"/>
    <property type="match status" value="1"/>
</dbReference>
<dbReference type="GO" id="GO:0003924">
    <property type="term" value="F:GTPase activity"/>
    <property type="evidence" value="ECO:0007669"/>
    <property type="project" value="InterPro"/>
</dbReference>
<dbReference type="FunFam" id="2.40.30.10:FF:000008">
    <property type="entry name" value="Translation initiation factor IF-2"/>
    <property type="match status" value="1"/>
</dbReference>
<dbReference type="InterPro" id="IPR053905">
    <property type="entry name" value="EF-G-like_DII"/>
</dbReference>
<dbReference type="Pfam" id="PF22042">
    <property type="entry name" value="EF-G_D2"/>
    <property type="match status" value="1"/>
</dbReference>
<dbReference type="HAMAP" id="MF_00100_B">
    <property type="entry name" value="IF_2_B"/>
    <property type="match status" value="1"/>
</dbReference>
<dbReference type="GO" id="GO:0005829">
    <property type="term" value="C:cytosol"/>
    <property type="evidence" value="ECO:0007669"/>
    <property type="project" value="TreeGrafter"/>
</dbReference>
<name>A0A161K1J6_9ZZZZ</name>
<dbReference type="Pfam" id="PF04760">
    <property type="entry name" value="IF2_N"/>
    <property type="match status" value="2"/>
</dbReference>
<dbReference type="Gene3D" id="2.40.30.10">
    <property type="entry name" value="Translation factors"/>
    <property type="match status" value="2"/>
</dbReference>
<dbReference type="InterPro" id="IPR009000">
    <property type="entry name" value="Transl_B-barrel_sf"/>
</dbReference>
<dbReference type="SUPFAM" id="SSF52540">
    <property type="entry name" value="P-loop containing nucleoside triphosphate hydrolases"/>
    <property type="match status" value="1"/>
</dbReference>
<dbReference type="PANTHER" id="PTHR43381:SF5">
    <property type="entry name" value="TR-TYPE G DOMAIN-CONTAINING PROTEIN"/>
    <property type="match status" value="1"/>
</dbReference>
<feature type="region of interest" description="Disordered" evidence="8">
    <location>
        <begin position="143"/>
        <end position="222"/>
    </location>
</feature>
<dbReference type="FunFam" id="3.40.50.10050:FF:000001">
    <property type="entry name" value="Translation initiation factor IF-2"/>
    <property type="match status" value="1"/>
</dbReference>
<protein>
    <submittedName>
        <fullName evidence="10">Translation initiation factor 2</fullName>
    </submittedName>
</protein>
<dbReference type="GO" id="GO:0005525">
    <property type="term" value="F:GTP binding"/>
    <property type="evidence" value="ECO:0007669"/>
    <property type="project" value="UniProtKB-KW"/>
</dbReference>
<keyword evidence="7" id="KW-0342">GTP-binding</keyword>
<dbReference type="InterPro" id="IPR013575">
    <property type="entry name" value="IF2_assoc_dom_bac"/>
</dbReference>
<keyword evidence="3" id="KW-0963">Cytoplasm</keyword>
<dbReference type="Pfam" id="PF11987">
    <property type="entry name" value="IF-2"/>
    <property type="match status" value="1"/>
</dbReference>
<dbReference type="Pfam" id="PF03144">
    <property type="entry name" value="GTP_EFTU_D2"/>
    <property type="match status" value="1"/>
</dbReference>
<dbReference type="AlphaFoldDB" id="A0A161K1J6"/>
<evidence type="ECO:0000313" key="10">
    <source>
        <dbReference type="EMBL" id="CUS54330.1"/>
    </source>
</evidence>
<dbReference type="InterPro" id="IPR044145">
    <property type="entry name" value="IF2_II"/>
</dbReference>
<dbReference type="GO" id="GO:0003743">
    <property type="term" value="F:translation initiation factor activity"/>
    <property type="evidence" value="ECO:0007669"/>
    <property type="project" value="UniProtKB-KW"/>
</dbReference>
<keyword evidence="4 10" id="KW-0396">Initiation factor</keyword>
<proteinExistence type="inferred from homology"/>
<dbReference type="InterPro" id="IPR005225">
    <property type="entry name" value="Small_GTP-bd"/>
</dbReference>
<dbReference type="Gene3D" id="3.30.56.50">
    <property type="entry name" value="Putative DNA-binding domain, N-terminal subdomain of bacterial translation initiation factor IF2"/>
    <property type="match status" value="1"/>
</dbReference>